<proteinExistence type="inferred from homology"/>
<dbReference type="RefSeq" id="WP_311422279.1">
    <property type="nucleotide sequence ID" value="NZ_JAVREH010000006.1"/>
</dbReference>
<name>A0ABU2J9C5_9ACTN</name>
<accession>A0ABU2J9C5</accession>
<evidence type="ECO:0000256" key="2">
    <source>
        <dbReference type="RuleBase" id="RU004447"/>
    </source>
</evidence>
<comment type="caution">
    <text evidence="5">The sequence shown here is derived from an EMBL/GenBank/DDBJ whole genome shotgun (WGS) entry which is preliminary data.</text>
</comment>
<dbReference type="PROSITE" id="PS00143">
    <property type="entry name" value="INSULINASE"/>
    <property type="match status" value="1"/>
</dbReference>
<feature type="domain" description="Peptidase M16 C-terminal" evidence="4">
    <location>
        <begin position="182"/>
        <end position="361"/>
    </location>
</feature>
<dbReference type="InterPro" id="IPR001431">
    <property type="entry name" value="Pept_M16_Zn_BS"/>
</dbReference>
<dbReference type="Proteomes" id="UP001183176">
    <property type="component" value="Unassembled WGS sequence"/>
</dbReference>
<evidence type="ECO:0000313" key="5">
    <source>
        <dbReference type="EMBL" id="MDT0261124.1"/>
    </source>
</evidence>
<dbReference type="Gene3D" id="3.30.830.10">
    <property type="entry name" value="Metalloenzyme, LuxS/M16 peptidase-like"/>
    <property type="match status" value="2"/>
</dbReference>
<feature type="domain" description="Peptidase M16 N-terminal" evidence="3">
    <location>
        <begin position="28"/>
        <end position="175"/>
    </location>
</feature>
<keyword evidence="6" id="KW-1185">Reference proteome</keyword>
<dbReference type="Pfam" id="PF00675">
    <property type="entry name" value="Peptidase_M16"/>
    <property type="match status" value="1"/>
</dbReference>
<dbReference type="InterPro" id="IPR007863">
    <property type="entry name" value="Peptidase_M16_C"/>
</dbReference>
<organism evidence="5 6">
    <name type="scientific">Jatrophihabitans lederbergiae</name>
    <dbReference type="NCBI Taxonomy" id="3075547"/>
    <lineage>
        <taxon>Bacteria</taxon>
        <taxon>Bacillati</taxon>
        <taxon>Actinomycetota</taxon>
        <taxon>Actinomycetes</taxon>
        <taxon>Jatrophihabitantales</taxon>
        <taxon>Jatrophihabitantaceae</taxon>
        <taxon>Jatrophihabitans</taxon>
    </lineage>
</organism>
<evidence type="ECO:0000259" key="3">
    <source>
        <dbReference type="Pfam" id="PF00675"/>
    </source>
</evidence>
<dbReference type="EMBL" id="JAVREH010000006">
    <property type="protein sequence ID" value="MDT0261124.1"/>
    <property type="molecule type" value="Genomic_DNA"/>
</dbReference>
<evidence type="ECO:0000313" key="6">
    <source>
        <dbReference type="Proteomes" id="UP001183176"/>
    </source>
</evidence>
<dbReference type="InterPro" id="IPR011765">
    <property type="entry name" value="Pept_M16_N"/>
</dbReference>
<comment type="similarity">
    <text evidence="1 2">Belongs to the peptidase M16 family.</text>
</comment>
<evidence type="ECO:0000256" key="1">
    <source>
        <dbReference type="ARBA" id="ARBA00007261"/>
    </source>
</evidence>
<dbReference type="SUPFAM" id="SSF63411">
    <property type="entry name" value="LuxS/MPP-like metallohydrolase"/>
    <property type="match status" value="2"/>
</dbReference>
<sequence length="436" mass="46292">MTSRASTRTLPSSGGGVIKRTVLPGGLRIVTEAMPGVRSASIGIWVGVGSRDESPSVAGASHFLEHLLFKGTRNRSALEIATAMDAVGGEFNAFTEKEHTCFYATVLDRELGLAVDMISDVVLNATIAAADVDVERTVVLEEIAMRDDDPSDLVHDEFSLAVFGDTPLGRPILGTEDSINTISRTQVNGYYSRRYRPSEMVVSVAGNIDHAEVVRLVRKAFDGRLDSTAQANGLRSDQSRHRAPAKPVHIVPDDTEQANIVLGSTGLSRFDDRRFVLGVLATAIGGGMSSRLFQQIREQRGLAYSTYSFTSSYAGDGMFGLYAGCQPGKADEVVSIMKSVLESVSADGIGADEVQRAKGQLSGGMVLGLEDSGSRMTRIGKAELTYGDVLGLDDLLALVDAVTAAQVNDLAAELTAQPSCLTVVGPFGEHDFDAAV</sequence>
<evidence type="ECO:0000259" key="4">
    <source>
        <dbReference type="Pfam" id="PF05193"/>
    </source>
</evidence>
<gene>
    <name evidence="5" type="ORF">RM423_06915</name>
</gene>
<protein>
    <submittedName>
        <fullName evidence="5">Pitrilysin family protein</fullName>
    </submittedName>
</protein>
<dbReference type="Pfam" id="PF05193">
    <property type="entry name" value="Peptidase_M16_C"/>
    <property type="match status" value="1"/>
</dbReference>
<dbReference type="PANTHER" id="PTHR11851">
    <property type="entry name" value="METALLOPROTEASE"/>
    <property type="match status" value="1"/>
</dbReference>
<reference evidence="6" key="1">
    <citation type="submission" date="2023-07" db="EMBL/GenBank/DDBJ databases">
        <title>30 novel species of actinomycetes from the DSMZ collection.</title>
        <authorList>
            <person name="Nouioui I."/>
        </authorList>
    </citation>
    <scope>NUCLEOTIDE SEQUENCE [LARGE SCALE GENOMIC DNA]</scope>
    <source>
        <strain evidence="6">DSM 44399</strain>
    </source>
</reference>
<dbReference type="PANTHER" id="PTHR11851:SF49">
    <property type="entry name" value="MITOCHONDRIAL-PROCESSING PEPTIDASE SUBUNIT ALPHA"/>
    <property type="match status" value="1"/>
</dbReference>
<dbReference type="InterPro" id="IPR050361">
    <property type="entry name" value="MPP/UQCRC_Complex"/>
</dbReference>
<dbReference type="InterPro" id="IPR011249">
    <property type="entry name" value="Metalloenz_LuxS/M16"/>
</dbReference>